<feature type="coiled-coil region" evidence="1">
    <location>
        <begin position="161"/>
        <end position="195"/>
    </location>
</feature>
<evidence type="ECO:0000313" key="4">
    <source>
        <dbReference type="Proteomes" id="UP000187609"/>
    </source>
</evidence>
<feature type="region of interest" description="Disordered" evidence="2">
    <location>
        <begin position="1"/>
        <end position="35"/>
    </location>
</feature>
<evidence type="ECO:0000256" key="2">
    <source>
        <dbReference type="SAM" id="MobiDB-lite"/>
    </source>
</evidence>
<name>A0A1J6JA78_NICAT</name>
<proteinExistence type="predicted"/>
<dbReference type="Proteomes" id="UP000187609">
    <property type="component" value="Unassembled WGS sequence"/>
</dbReference>
<dbReference type="STRING" id="49451.A0A1J6JA78"/>
<evidence type="ECO:0000313" key="3">
    <source>
        <dbReference type="EMBL" id="OIT07715.1"/>
    </source>
</evidence>
<dbReference type="EMBL" id="MJEQ01037183">
    <property type="protein sequence ID" value="OIT07715.1"/>
    <property type="molecule type" value="Genomic_DNA"/>
</dbReference>
<feature type="compositionally biased region" description="Low complexity" evidence="2">
    <location>
        <begin position="14"/>
        <end position="24"/>
    </location>
</feature>
<accession>A0A1J6JA78</accession>
<dbReference type="AlphaFoldDB" id="A0A1J6JA78"/>
<protein>
    <submittedName>
        <fullName evidence="3">Uncharacterized protein</fullName>
    </submittedName>
</protein>
<dbReference type="OMA" id="KEYSTHE"/>
<dbReference type="InterPro" id="IPR053284">
    <property type="entry name" value="RGS1-HXK1_interactor"/>
</dbReference>
<dbReference type="PANTHER" id="PTHR34554:SF1">
    <property type="entry name" value="ALANINE-TRNA LIGASE"/>
    <property type="match status" value="1"/>
</dbReference>
<dbReference type="Gramene" id="OIT07715">
    <property type="protein sequence ID" value="OIT07715"/>
    <property type="gene ID" value="A4A49_21971"/>
</dbReference>
<dbReference type="OrthoDB" id="1290425at2759"/>
<gene>
    <name evidence="3" type="ORF">A4A49_21971</name>
</gene>
<reference evidence="3" key="1">
    <citation type="submission" date="2016-11" db="EMBL/GenBank/DDBJ databases">
        <title>The genome of Nicotiana attenuata.</title>
        <authorList>
            <person name="Xu S."/>
            <person name="Brockmoeller T."/>
            <person name="Gaquerel E."/>
            <person name="Navarro A."/>
            <person name="Kuhl H."/>
            <person name="Gase K."/>
            <person name="Ling Z."/>
            <person name="Zhou W."/>
            <person name="Kreitzer C."/>
            <person name="Stanke M."/>
            <person name="Tang H."/>
            <person name="Lyons E."/>
            <person name="Pandey P."/>
            <person name="Pandey S.P."/>
            <person name="Timmermann B."/>
            <person name="Baldwin I.T."/>
        </authorList>
    </citation>
    <scope>NUCLEOTIDE SEQUENCE [LARGE SCALE GENOMIC DNA]</scope>
    <source>
        <strain evidence="3">UT</strain>
    </source>
</reference>
<comment type="caution">
    <text evidence="3">The sequence shown here is derived from an EMBL/GenBank/DDBJ whole genome shotgun (WGS) entry which is preliminary data.</text>
</comment>
<evidence type="ECO:0000256" key="1">
    <source>
        <dbReference type="SAM" id="Coils"/>
    </source>
</evidence>
<dbReference type="SMR" id="A0A1J6JA78"/>
<dbReference type="PANTHER" id="PTHR34554">
    <property type="entry name" value="RGS1-HXK1-INTERACTING PROTEIN 1"/>
    <property type="match status" value="1"/>
</dbReference>
<organism evidence="3 4">
    <name type="scientific">Nicotiana attenuata</name>
    <name type="common">Coyote tobacco</name>
    <dbReference type="NCBI Taxonomy" id="49451"/>
    <lineage>
        <taxon>Eukaryota</taxon>
        <taxon>Viridiplantae</taxon>
        <taxon>Streptophyta</taxon>
        <taxon>Embryophyta</taxon>
        <taxon>Tracheophyta</taxon>
        <taxon>Spermatophyta</taxon>
        <taxon>Magnoliopsida</taxon>
        <taxon>eudicotyledons</taxon>
        <taxon>Gunneridae</taxon>
        <taxon>Pentapetalae</taxon>
        <taxon>asterids</taxon>
        <taxon>lamiids</taxon>
        <taxon>Solanales</taxon>
        <taxon>Solanaceae</taxon>
        <taxon>Nicotianoideae</taxon>
        <taxon>Nicotianeae</taxon>
        <taxon>Nicotiana</taxon>
    </lineage>
</organism>
<sequence length="274" mass="30173">MAAIAESSEANADSPSPSQSPSLPADRVKHEDKSNTVGQGLGEFVPWIDNAVQQAQLAQKTVESTLENAIVVTKSRLDRLLTTSSVHFNQTLDSLQDLKSEYSVYEDLVFGKIREGLLLAASHPLTTTGAVLAVGVLGLKRPRRFLYYGAMRLFVSEEALLSRADAKVKELQKSIDILKAESAKLENRAGQAEGEMIRGRTKLRQAGKQIHSVIQSAYKIERQAAGLKDVLRELPRREVSRFRSQVSNLASEAKKERNVLTKEVTKISNYGISV</sequence>
<dbReference type="KEGG" id="nau:109223837"/>
<keyword evidence="4" id="KW-1185">Reference proteome</keyword>
<keyword evidence="1" id="KW-0175">Coiled coil</keyword>